<feature type="region of interest" description="Disordered" evidence="1">
    <location>
        <begin position="358"/>
        <end position="394"/>
    </location>
</feature>
<comment type="caution">
    <text evidence="2">The sequence shown here is derived from an EMBL/GenBank/DDBJ whole genome shotgun (WGS) entry which is preliminary data.</text>
</comment>
<protein>
    <submittedName>
        <fullName evidence="2">KNL1 protein</fullName>
    </submittedName>
</protein>
<gene>
    <name evidence="2" type="primary">Knl1_1</name>
    <name evidence="2" type="ORF">GRAVAR_R12304</name>
</gene>
<dbReference type="EMBL" id="VWZG01011054">
    <property type="protein sequence ID" value="NXG23938.1"/>
    <property type="molecule type" value="Genomic_DNA"/>
</dbReference>
<name>A0A7K9A8F8_9PASS</name>
<evidence type="ECO:0000313" key="2">
    <source>
        <dbReference type="EMBL" id="NXG23938.1"/>
    </source>
</evidence>
<dbReference type="PANTHER" id="PTHR16520">
    <property type="entry name" value="KINETOCHORE SCAFFOLD 1"/>
    <property type="match status" value="1"/>
</dbReference>
<dbReference type="AlphaFoldDB" id="A0A7K9A8F8"/>
<dbReference type="Proteomes" id="UP000591535">
    <property type="component" value="Unassembled WGS sequence"/>
</dbReference>
<dbReference type="PANTHER" id="PTHR16520:SF3">
    <property type="entry name" value="KINETOCHORE SCAFFOLD 1"/>
    <property type="match status" value="1"/>
</dbReference>
<proteinExistence type="predicted"/>
<evidence type="ECO:0000256" key="1">
    <source>
        <dbReference type="SAM" id="MobiDB-lite"/>
    </source>
</evidence>
<dbReference type="InterPro" id="IPR043651">
    <property type="entry name" value="KNL1_MELT_rpt"/>
</dbReference>
<sequence>MDKIYTDPNMENDNTEHIRGKRLSSILKAPRNPLDDLGNGNELTQDINIEKRRKSLRRVSFANTIKVFQRDLKNSTAERENTGMNTLLHAPIQALVQQAEWPEVDQAVPRTDRQDTTQIFLEENEMDMTASHTAVISRDLGNQQADRTEKIDITSFLAGLNSSHSKTEMSKEFSLLPDPTNHPCPPLEQPEEAPAVKKINFNEFLLSLKSNEKAPNPAEGPDKENVFFVPSQGLENAALSSEVFVYSHEPLDTCNVTEVFQGQEGGMEMTKSQAADVKVAFPGVGWISSETVFREDKTVVFSKCEDMEMTGNYTDIICNKSTTEMDNCQNSGRREKTHPLRAVNKVLPTRVDSERHFRVGKTASSGEDLKAPPSGDGLQAGTSQPRRGTSQLPLFGGKSVVFPSGENMDLTGSCMVMVPDYTINVVLSQTKAVPGYPDQDGNENIFALTEDMDITKTHTAQNPQPIPAIPADKTVVFALDQDDMEITASHTVAVNNNINGFE</sequence>
<dbReference type="GO" id="GO:0008608">
    <property type="term" value="P:attachment of spindle microtubules to kinetochore"/>
    <property type="evidence" value="ECO:0007669"/>
    <property type="project" value="InterPro"/>
</dbReference>
<feature type="non-terminal residue" evidence="2">
    <location>
        <position position="1"/>
    </location>
</feature>
<evidence type="ECO:0000313" key="3">
    <source>
        <dbReference type="Proteomes" id="UP000591535"/>
    </source>
</evidence>
<dbReference type="CDD" id="cd21853">
    <property type="entry name" value="KNL1_NTD"/>
    <property type="match status" value="1"/>
</dbReference>
<accession>A0A7K9A8F8</accession>
<feature type="non-terminal residue" evidence="2">
    <location>
        <position position="502"/>
    </location>
</feature>
<dbReference type="InterPro" id="IPR037388">
    <property type="entry name" value="Blinkin"/>
</dbReference>
<dbReference type="GO" id="GO:0051301">
    <property type="term" value="P:cell division"/>
    <property type="evidence" value="ECO:0007669"/>
    <property type="project" value="InterPro"/>
</dbReference>
<dbReference type="GO" id="GO:0005634">
    <property type="term" value="C:nucleus"/>
    <property type="evidence" value="ECO:0007669"/>
    <property type="project" value="TreeGrafter"/>
</dbReference>
<feature type="compositionally biased region" description="Polar residues" evidence="1">
    <location>
        <begin position="380"/>
        <end position="392"/>
    </location>
</feature>
<reference evidence="2 3" key="1">
    <citation type="submission" date="2019-09" db="EMBL/GenBank/DDBJ databases">
        <title>Bird 10,000 Genomes (B10K) Project - Family phase.</title>
        <authorList>
            <person name="Zhang G."/>
        </authorList>
    </citation>
    <scope>NUCLEOTIDE SEQUENCE [LARGE SCALE GENOMIC DNA]</scope>
    <source>
        <strain evidence="2">B10K-DU-001-02</strain>
        <tissue evidence="2">Muscle</tissue>
    </source>
</reference>
<dbReference type="Pfam" id="PF19221">
    <property type="entry name" value="MELT"/>
    <property type="match status" value="6"/>
</dbReference>
<keyword evidence="3" id="KW-1185">Reference proteome</keyword>
<organism evidence="2 3">
    <name type="scientific">Grallaria varia</name>
    <name type="common">variegated antpitta</name>
    <dbReference type="NCBI Taxonomy" id="117165"/>
    <lineage>
        <taxon>Eukaryota</taxon>
        <taxon>Metazoa</taxon>
        <taxon>Chordata</taxon>
        <taxon>Craniata</taxon>
        <taxon>Vertebrata</taxon>
        <taxon>Euteleostomi</taxon>
        <taxon>Archelosauria</taxon>
        <taxon>Archosauria</taxon>
        <taxon>Dinosauria</taxon>
        <taxon>Saurischia</taxon>
        <taxon>Theropoda</taxon>
        <taxon>Coelurosauria</taxon>
        <taxon>Aves</taxon>
        <taxon>Neognathae</taxon>
        <taxon>Neoaves</taxon>
        <taxon>Telluraves</taxon>
        <taxon>Australaves</taxon>
        <taxon>Passeriformes</taxon>
        <taxon>Formicariidae</taxon>
        <taxon>Grallaria</taxon>
    </lineage>
</organism>
<dbReference type="GO" id="GO:0034501">
    <property type="term" value="P:protein localization to kinetochore"/>
    <property type="evidence" value="ECO:0007669"/>
    <property type="project" value="InterPro"/>
</dbReference>